<dbReference type="SUPFAM" id="SSF109604">
    <property type="entry name" value="HD-domain/PDEase-like"/>
    <property type="match status" value="1"/>
</dbReference>
<protein>
    <recommendedName>
        <fullName evidence="1">HD domain-containing protein</fullName>
    </recommendedName>
</protein>
<dbReference type="Pfam" id="PF01966">
    <property type="entry name" value="HD"/>
    <property type="match status" value="1"/>
</dbReference>
<name>A0A1G2EPY3_9BACT</name>
<dbReference type="AlphaFoldDB" id="A0A1G2EPY3"/>
<dbReference type="PANTHER" id="PTHR40517:SF1">
    <property type="entry name" value="METAL-DEPENDENT PHOSPHOHYDROLASE, HD SUPERFAMILY-RELATED"/>
    <property type="match status" value="1"/>
</dbReference>
<evidence type="ECO:0000313" key="2">
    <source>
        <dbReference type="EMBL" id="OGZ27400.1"/>
    </source>
</evidence>
<organism evidence="2 3">
    <name type="scientific">Candidatus Nealsonbacteria bacterium RIFOXYB1_FULL_40_15</name>
    <dbReference type="NCBI Taxonomy" id="1801677"/>
    <lineage>
        <taxon>Bacteria</taxon>
        <taxon>Candidatus Nealsoniibacteriota</taxon>
    </lineage>
</organism>
<dbReference type="EMBL" id="MHMM01000006">
    <property type="protein sequence ID" value="OGZ27400.1"/>
    <property type="molecule type" value="Genomic_DNA"/>
</dbReference>
<comment type="caution">
    <text evidence="2">The sequence shown here is derived from an EMBL/GenBank/DDBJ whole genome shotgun (WGS) entry which is preliminary data.</text>
</comment>
<dbReference type="CDD" id="cd00077">
    <property type="entry name" value="HDc"/>
    <property type="match status" value="1"/>
</dbReference>
<sequence>MLMITLAKVKKNKQILEFINKTEAALKKLAYTDHGLRHSAVVSDRALAIAKELELSKEDQEAAGIAAFCHDMGNFIGRPFHNYTAAILFHQVFQKESDAVQITKIMQAISYHDEKVRELALTNPASAVVILADKADVHRSRVSSNRTEDVRKDIHDRVNYATEKADLRIDKEKKRIILALKIDTNFCPVMEYFEIFTDRMVLCRRAAEYLGYNFGLVINDFVLL</sequence>
<evidence type="ECO:0000259" key="1">
    <source>
        <dbReference type="Pfam" id="PF01966"/>
    </source>
</evidence>
<dbReference type="InterPro" id="IPR039967">
    <property type="entry name" value="MJ1020-like"/>
</dbReference>
<evidence type="ECO:0000313" key="3">
    <source>
        <dbReference type="Proteomes" id="UP000177740"/>
    </source>
</evidence>
<feature type="domain" description="HD" evidence="1">
    <location>
        <begin position="36"/>
        <end position="136"/>
    </location>
</feature>
<dbReference type="PANTHER" id="PTHR40517">
    <property type="entry name" value="METAL-DEPENDENT PHOSPHOHYDROLASE, HD SUPERFAMILY-RELATED"/>
    <property type="match status" value="1"/>
</dbReference>
<gene>
    <name evidence="2" type="ORF">A2365_02915</name>
</gene>
<dbReference type="Proteomes" id="UP000177740">
    <property type="component" value="Unassembled WGS sequence"/>
</dbReference>
<dbReference type="STRING" id="1801677.A2365_02915"/>
<proteinExistence type="predicted"/>
<dbReference type="Gene3D" id="1.10.3210.10">
    <property type="entry name" value="Hypothetical protein af1432"/>
    <property type="match status" value="1"/>
</dbReference>
<reference evidence="2 3" key="1">
    <citation type="journal article" date="2016" name="Nat. Commun.">
        <title>Thousands of microbial genomes shed light on interconnected biogeochemical processes in an aquifer system.</title>
        <authorList>
            <person name="Anantharaman K."/>
            <person name="Brown C.T."/>
            <person name="Hug L.A."/>
            <person name="Sharon I."/>
            <person name="Castelle C.J."/>
            <person name="Probst A.J."/>
            <person name="Thomas B.C."/>
            <person name="Singh A."/>
            <person name="Wilkins M.J."/>
            <person name="Karaoz U."/>
            <person name="Brodie E.L."/>
            <person name="Williams K.H."/>
            <person name="Hubbard S.S."/>
            <person name="Banfield J.F."/>
        </authorList>
    </citation>
    <scope>NUCLEOTIDE SEQUENCE [LARGE SCALE GENOMIC DNA]</scope>
</reference>
<dbReference type="InterPro" id="IPR003607">
    <property type="entry name" value="HD/PDEase_dom"/>
</dbReference>
<accession>A0A1G2EPY3</accession>
<dbReference type="InterPro" id="IPR006674">
    <property type="entry name" value="HD_domain"/>
</dbReference>